<dbReference type="InterPro" id="IPR023043">
    <property type="entry name" value="NAD(P)H_OxRDtase_bac/plastid"/>
</dbReference>
<comment type="subcellular location">
    <subcellularLocation>
        <location evidence="7 8">Cell membrane</location>
        <topology evidence="7 8">Multi-pass membrane protein</topology>
    </subcellularLocation>
    <subcellularLocation>
        <location evidence="1">Membrane</location>
        <topology evidence="1">Multi-pass membrane protein</topology>
    </subcellularLocation>
</comment>
<dbReference type="HOGENOM" id="CLU_119549_1_1_9"/>
<dbReference type="eggNOG" id="COG0838">
    <property type="taxonomic scope" value="Bacteria"/>
</dbReference>
<feature type="transmembrane region" description="Helical" evidence="7">
    <location>
        <begin position="12"/>
        <end position="35"/>
    </location>
</feature>
<sequence>MELWAYYDNYILVLMFIGLGVLLPVATVSIIGPLVRPKNPYREKITTYESGIAPEGDATVRYHVAYYLVALEFIIFDVETVFLIPWAVALGDLGWDGLNLMLIFIFILVLGLAYSWKKRVLEWN</sequence>
<gene>
    <name evidence="7" type="primary">nuoA</name>
    <name evidence="9" type="ordered locus">Bsel_3150</name>
</gene>
<evidence type="ECO:0000256" key="4">
    <source>
        <dbReference type="ARBA" id="ARBA00022692"/>
    </source>
</evidence>
<keyword evidence="7 8" id="KW-0874">Quinone</keyword>
<dbReference type="GO" id="GO:0048038">
    <property type="term" value="F:quinone binding"/>
    <property type="evidence" value="ECO:0007669"/>
    <property type="project" value="UniProtKB-KW"/>
</dbReference>
<dbReference type="Pfam" id="PF00507">
    <property type="entry name" value="Oxidored_q4"/>
    <property type="match status" value="1"/>
</dbReference>
<keyword evidence="10" id="KW-1185">Reference proteome</keyword>
<evidence type="ECO:0000256" key="2">
    <source>
        <dbReference type="ARBA" id="ARBA00008472"/>
    </source>
</evidence>
<comment type="function">
    <text evidence="7">NDH-1 shuttles electrons from NADH, via FMN and iron-sulfur (Fe-S) centers, to quinones in the respiratory chain. The immediate electron acceptor for the enzyme in this species is believed to be a menaquinone. Couples the redox reaction to proton translocation (for every two electrons transferred, four hydrogen ions are translocated across the cytoplasmic membrane), and thus conserves the redox energy in a proton gradient.</text>
</comment>
<accession>D6Y0R4</accession>
<reference evidence="9" key="1">
    <citation type="submission" date="2009-10" db="EMBL/GenBank/DDBJ databases">
        <title>Complete sequence of Bacillus selenitireducens MLS10.</title>
        <authorList>
            <consortium name="US DOE Joint Genome Institute"/>
            <person name="Lucas S."/>
            <person name="Copeland A."/>
            <person name="Lapidus A."/>
            <person name="Glavina del Rio T."/>
            <person name="Dalin E."/>
            <person name="Tice H."/>
            <person name="Bruce D."/>
            <person name="Goodwin L."/>
            <person name="Pitluck S."/>
            <person name="Sims D."/>
            <person name="Brettin T."/>
            <person name="Detter J.C."/>
            <person name="Han C."/>
            <person name="Larimer F."/>
            <person name="Land M."/>
            <person name="Hauser L."/>
            <person name="Kyrpides N."/>
            <person name="Ovchinnikova G."/>
            <person name="Stolz J."/>
        </authorList>
    </citation>
    <scope>NUCLEOTIDE SEQUENCE [LARGE SCALE GENOMIC DNA]</scope>
    <source>
        <strain evidence="9">MLS10</strain>
    </source>
</reference>
<dbReference type="EC" id="7.1.1.-" evidence="7"/>
<dbReference type="HAMAP" id="MF_01394">
    <property type="entry name" value="NDH1_NuoA"/>
    <property type="match status" value="1"/>
</dbReference>
<dbReference type="GO" id="GO:0050136">
    <property type="term" value="F:NADH dehydrogenase (quinone) (non-electrogenic) activity"/>
    <property type="evidence" value="ECO:0007669"/>
    <property type="project" value="UniProtKB-UniRule"/>
</dbReference>
<evidence type="ECO:0000256" key="5">
    <source>
        <dbReference type="ARBA" id="ARBA00022989"/>
    </source>
</evidence>
<dbReference type="GO" id="GO:0030964">
    <property type="term" value="C:NADH dehydrogenase complex"/>
    <property type="evidence" value="ECO:0007669"/>
    <property type="project" value="TreeGrafter"/>
</dbReference>
<keyword evidence="4 7" id="KW-0812">Transmembrane</keyword>
<keyword evidence="7 8" id="KW-0520">NAD</keyword>
<dbReference type="RefSeq" id="WP_013174036.1">
    <property type="nucleotide sequence ID" value="NC_014219.1"/>
</dbReference>
<dbReference type="EMBL" id="CP001791">
    <property type="protein sequence ID" value="ADI00632.1"/>
    <property type="molecule type" value="Genomic_DNA"/>
</dbReference>
<evidence type="ECO:0000256" key="1">
    <source>
        <dbReference type="ARBA" id="ARBA00004141"/>
    </source>
</evidence>
<comment type="catalytic activity">
    <reaction evidence="7 8">
        <text>a quinone + NADH + 5 H(+)(in) = a quinol + NAD(+) + 4 H(+)(out)</text>
        <dbReference type="Rhea" id="RHEA:57888"/>
        <dbReference type="ChEBI" id="CHEBI:15378"/>
        <dbReference type="ChEBI" id="CHEBI:24646"/>
        <dbReference type="ChEBI" id="CHEBI:57540"/>
        <dbReference type="ChEBI" id="CHEBI:57945"/>
        <dbReference type="ChEBI" id="CHEBI:132124"/>
    </reaction>
</comment>
<evidence type="ECO:0000256" key="8">
    <source>
        <dbReference type="RuleBase" id="RU003639"/>
    </source>
</evidence>
<evidence type="ECO:0000313" key="9">
    <source>
        <dbReference type="EMBL" id="ADI00632.1"/>
    </source>
</evidence>
<dbReference type="InterPro" id="IPR000440">
    <property type="entry name" value="NADH_UbQ/plastoQ_OxRdtase_su3"/>
</dbReference>
<dbReference type="GO" id="GO:0005886">
    <property type="term" value="C:plasma membrane"/>
    <property type="evidence" value="ECO:0007669"/>
    <property type="project" value="UniProtKB-SubCell"/>
</dbReference>
<keyword evidence="5 7" id="KW-1133">Transmembrane helix</keyword>
<dbReference type="OrthoDB" id="9791970at2"/>
<dbReference type="InterPro" id="IPR038430">
    <property type="entry name" value="NDAH_ubi_oxred_su3_sf"/>
</dbReference>
<evidence type="ECO:0000313" key="10">
    <source>
        <dbReference type="Proteomes" id="UP000000271"/>
    </source>
</evidence>
<feature type="transmembrane region" description="Helical" evidence="7">
    <location>
        <begin position="98"/>
        <end position="116"/>
    </location>
</feature>
<dbReference type="PANTHER" id="PTHR11058">
    <property type="entry name" value="NADH-UBIQUINONE OXIDOREDUCTASE CHAIN 3"/>
    <property type="match status" value="1"/>
</dbReference>
<dbReference type="PANTHER" id="PTHR11058:SF9">
    <property type="entry name" value="NADH-UBIQUINONE OXIDOREDUCTASE CHAIN 3"/>
    <property type="match status" value="1"/>
</dbReference>
<dbReference type="Proteomes" id="UP000000271">
    <property type="component" value="Chromosome"/>
</dbReference>
<protein>
    <recommendedName>
        <fullName evidence="7">NADH-quinone oxidoreductase subunit A</fullName>
        <ecNumber evidence="7">7.1.1.-</ecNumber>
    </recommendedName>
    <alternativeName>
        <fullName evidence="7">NADH dehydrogenase I subunit A</fullName>
    </alternativeName>
    <alternativeName>
        <fullName evidence="7">NDH-1 subunit A</fullName>
    </alternativeName>
    <alternativeName>
        <fullName evidence="7">NUO1</fullName>
    </alternativeName>
</protein>
<dbReference type="GO" id="GO:0008137">
    <property type="term" value="F:NADH dehydrogenase (ubiquinone) activity"/>
    <property type="evidence" value="ECO:0007669"/>
    <property type="project" value="InterPro"/>
</dbReference>
<comment type="similarity">
    <text evidence="2 7 8">Belongs to the complex I subunit 3 family.</text>
</comment>
<evidence type="ECO:0000256" key="6">
    <source>
        <dbReference type="ARBA" id="ARBA00023136"/>
    </source>
</evidence>
<evidence type="ECO:0000256" key="7">
    <source>
        <dbReference type="HAMAP-Rule" id="MF_01394"/>
    </source>
</evidence>
<organism evidence="9 10">
    <name type="scientific">Bacillus selenitireducens (strain ATCC 700615 / DSM 15326 / MLS10)</name>
    <dbReference type="NCBI Taxonomy" id="439292"/>
    <lineage>
        <taxon>Bacteria</taxon>
        <taxon>Bacillati</taxon>
        <taxon>Bacillota</taxon>
        <taxon>Bacilli</taxon>
        <taxon>Bacillales</taxon>
        <taxon>Bacillaceae</taxon>
        <taxon>Salisediminibacterium</taxon>
    </lineage>
</organism>
<name>D6Y0R4_BACIE</name>
<feature type="transmembrane region" description="Helical" evidence="7">
    <location>
        <begin position="64"/>
        <end position="86"/>
    </location>
</feature>
<keyword evidence="7" id="KW-1278">Translocase</keyword>
<dbReference type="STRING" id="439292.Bsel_3150"/>
<dbReference type="Gene3D" id="1.20.58.1610">
    <property type="entry name" value="NADH:ubiquinone/plastoquinone oxidoreductase, chain 3"/>
    <property type="match status" value="1"/>
</dbReference>
<proteinExistence type="inferred from homology"/>
<evidence type="ECO:0000256" key="3">
    <source>
        <dbReference type="ARBA" id="ARBA00022448"/>
    </source>
</evidence>
<keyword evidence="6 7" id="KW-0472">Membrane</keyword>
<keyword evidence="3 7" id="KW-0813">Transport</keyword>
<dbReference type="AlphaFoldDB" id="D6Y0R4"/>
<comment type="subunit">
    <text evidence="7">NDH-1 is composed of 14 different subunits. Subunits NuoA, H, J, K, L, M, N constitute the membrane sector of the complex.</text>
</comment>
<dbReference type="KEGG" id="bse:Bsel_3150"/>
<keyword evidence="7" id="KW-1003">Cell membrane</keyword>